<feature type="domain" description="SH3b" evidence="2">
    <location>
        <begin position="35"/>
        <end position="98"/>
    </location>
</feature>
<evidence type="ECO:0000313" key="3">
    <source>
        <dbReference type="EMBL" id="OUJ74662.1"/>
    </source>
</evidence>
<evidence type="ECO:0000259" key="2">
    <source>
        <dbReference type="PROSITE" id="PS51781"/>
    </source>
</evidence>
<sequence>MKTRVLFWLLCLLPFTVPAQQADQADLVLATQSTLPYRYVNASSLTVRTQPNATSPAIAKLGGASRVQVRDVRSDGWSEIQAQNYTGYVKSSYLVEDQHGVTTETVDWDMVQAFGGTNYTNVTPVVPVPTAYSTSTPAPARKATPK</sequence>
<feature type="chain" id="PRO_5013281004" description="SH3b domain-containing protein" evidence="1">
    <location>
        <begin position="22"/>
        <end position="146"/>
    </location>
</feature>
<dbReference type="PROSITE" id="PS51781">
    <property type="entry name" value="SH3B"/>
    <property type="match status" value="1"/>
</dbReference>
<proteinExistence type="predicted"/>
<dbReference type="InterPro" id="IPR003646">
    <property type="entry name" value="SH3-like_bac-type"/>
</dbReference>
<feature type="signal peptide" evidence="1">
    <location>
        <begin position="1"/>
        <end position="21"/>
    </location>
</feature>
<evidence type="ECO:0000256" key="1">
    <source>
        <dbReference type="SAM" id="SignalP"/>
    </source>
</evidence>
<dbReference type="Pfam" id="PF08239">
    <property type="entry name" value="SH3_3"/>
    <property type="match status" value="1"/>
</dbReference>
<dbReference type="Gene3D" id="2.30.30.40">
    <property type="entry name" value="SH3 Domains"/>
    <property type="match status" value="1"/>
</dbReference>
<name>A0A243WFX3_9BACT</name>
<comment type="caution">
    <text evidence="3">The sequence shown here is derived from an EMBL/GenBank/DDBJ whole genome shotgun (WGS) entry which is preliminary data.</text>
</comment>
<keyword evidence="4" id="KW-1185">Reference proteome</keyword>
<dbReference type="RefSeq" id="WP_086593464.1">
    <property type="nucleotide sequence ID" value="NZ_MTSE01000003.1"/>
</dbReference>
<evidence type="ECO:0000313" key="4">
    <source>
        <dbReference type="Proteomes" id="UP000194873"/>
    </source>
</evidence>
<dbReference type="Proteomes" id="UP000194873">
    <property type="component" value="Unassembled WGS sequence"/>
</dbReference>
<gene>
    <name evidence="3" type="ORF">BXP70_07810</name>
</gene>
<dbReference type="AlphaFoldDB" id="A0A243WFX3"/>
<accession>A0A243WFX3</accession>
<keyword evidence="1" id="KW-0732">Signal</keyword>
<organism evidence="3 4">
    <name type="scientific">Hymenobacter crusticola</name>
    <dbReference type="NCBI Taxonomy" id="1770526"/>
    <lineage>
        <taxon>Bacteria</taxon>
        <taxon>Pseudomonadati</taxon>
        <taxon>Bacteroidota</taxon>
        <taxon>Cytophagia</taxon>
        <taxon>Cytophagales</taxon>
        <taxon>Hymenobacteraceae</taxon>
        <taxon>Hymenobacter</taxon>
    </lineage>
</organism>
<dbReference type="EMBL" id="MTSE01000003">
    <property type="protein sequence ID" value="OUJ74662.1"/>
    <property type="molecule type" value="Genomic_DNA"/>
</dbReference>
<reference evidence="3 4" key="1">
    <citation type="submission" date="2017-01" db="EMBL/GenBank/DDBJ databases">
        <title>A new Hymenobacter.</title>
        <authorList>
            <person name="Liang Y."/>
            <person name="Feng F."/>
        </authorList>
    </citation>
    <scope>NUCLEOTIDE SEQUENCE [LARGE SCALE GENOMIC DNA]</scope>
    <source>
        <strain evidence="3">MIMBbqt21</strain>
    </source>
</reference>
<protein>
    <recommendedName>
        <fullName evidence="2">SH3b domain-containing protein</fullName>
    </recommendedName>
</protein>